<reference evidence="4 5" key="1">
    <citation type="journal article" date="2018" name="Evol. Lett.">
        <title>Horizontal gene cluster transfer increased hallucinogenic mushroom diversity.</title>
        <authorList>
            <person name="Reynolds H.T."/>
            <person name="Vijayakumar V."/>
            <person name="Gluck-Thaler E."/>
            <person name="Korotkin H.B."/>
            <person name="Matheny P.B."/>
            <person name="Slot J.C."/>
        </authorList>
    </citation>
    <scope>NUCLEOTIDE SEQUENCE [LARGE SCALE GENOMIC DNA]</scope>
    <source>
        <strain evidence="4 5">2629</strain>
    </source>
</reference>
<evidence type="ECO:0000256" key="1">
    <source>
        <dbReference type="SAM" id="MobiDB-lite"/>
    </source>
</evidence>
<feature type="region of interest" description="Disordered" evidence="1">
    <location>
        <begin position="426"/>
        <end position="481"/>
    </location>
</feature>
<evidence type="ECO:0008006" key="6">
    <source>
        <dbReference type="Google" id="ProtNLM"/>
    </source>
</evidence>
<dbReference type="EMBL" id="NHTK01006113">
    <property type="protein sequence ID" value="PPQ63722.1"/>
    <property type="molecule type" value="Genomic_DNA"/>
</dbReference>
<sequence>MRSFKLWLPVVLFSVLSPTSATQVVTPFLPQVGGSSSIMPGCGQPLPVPTTEQCEVININWDRSTAQGPNPTAPYFLHVYTSAYITPFIIPAGNGLSFDWAVPFAPGTQYQICMFDKFGNTGGCQATYTVIPPLAPPTCANITFPPLLDVTAEVENGPMSQYGWIDQCTDISITPKNGTPPYILTVAPALHPPYNITSHDNKPINWTVSLSWASAFFISLVDSEGGMWTNGPLHSAGGGTTACLAGNITDLPTAVKPGIAIGSGIGGLVVGLAFGFLGMYLILSRRYKEKLNADRFVHLPSGAPGSPTQIGFDYPSGSSHYRPVPTSSPGVLTLNSHPSSIGAQLQRQSSNYQVEPFLMPDEQGRMAERQHAAAHSPTSHPGPAPSVANESHSTAGASPPSQLYVLHHDSQMPPVTIFHQSGTQIVELPPRYPPGESSRPDADLLSPSEGISDVSRTETAAPLSLHQPRQPGQIRKLPREP</sequence>
<dbReference type="OrthoDB" id="2563021at2759"/>
<keyword evidence="2" id="KW-1133">Transmembrane helix</keyword>
<keyword evidence="2" id="KW-0812">Transmembrane</keyword>
<feature type="region of interest" description="Disordered" evidence="1">
    <location>
        <begin position="318"/>
        <end position="345"/>
    </location>
</feature>
<comment type="caution">
    <text evidence="4">The sequence shown here is derived from an EMBL/GenBank/DDBJ whole genome shotgun (WGS) entry which is preliminary data.</text>
</comment>
<name>A0A409VA65_9AGAR</name>
<feature type="transmembrane region" description="Helical" evidence="2">
    <location>
        <begin position="259"/>
        <end position="283"/>
    </location>
</feature>
<dbReference type="AlphaFoldDB" id="A0A409VA65"/>
<keyword evidence="5" id="KW-1185">Reference proteome</keyword>
<keyword evidence="2" id="KW-0472">Membrane</keyword>
<feature type="chain" id="PRO_5019550569" description="Fibronectin type-III domain-containing protein" evidence="3">
    <location>
        <begin position="22"/>
        <end position="481"/>
    </location>
</feature>
<proteinExistence type="predicted"/>
<evidence type="ECO:0000313" key="4">
    <source>
        <dbReference type="EMBL" id="PPQ63722.1"/>
    </source>
</evidence>
<feature type="compositionally biased region" description="Polar residues" evidence="1">
    <location>
        <begin position="388"/>
        <end position="401"/>
    </location>
</feature>
<feature type="compositionally biased region" description="Polar residues" evidence="1">
    <location>
        <begin position="325"/>
        <end position="345"/>
    </location>
</feature>
<accession>A0A409VA65</accession>
<feature type="signal peptide" evidence="3">
    <location>
        <begin position="1"/>
        <end position="21"/>
    </location>
</feature>
<keyword evidence="3" id="KW-0732">Signal</keyword>
<evidence type="ECO:0000256" key="2">
    <source>
        <dbReference type="SAM" id="Phobius"/>
    </source>
</evidence>
<organism evidence="4 5">
    <name type="scientific">Panaeolus cyanescens</name>
    <dbReference type="NCBI Taxonomy" id="181874"/>
    <lineage>
        <taxon>Eukaryota</taxon>
        <taxon>Fungi</taxon>
        <taxon>Dikarya</taxon>
        <taxon>Basidiomycota</taxon>
        <taxon>Agaricomycotina</taxon>
        <taxon>Agaricomycetes</taxon>
        <taxon>Agaricomycetidae</taxon>
        <taxon>Agaricales</taxon>
        <taxon>Agaricineae</taxon>
        <taxon>Galeropsidaceae</taxon>
        <taxon>Panaeolus</taxon>
    </lineage>
</organism>
<gene>
    <name evidence="4" type="ORF">CVT24_004302</name>
</gene>
<dbReference type="STRING" id="181874.A0A409VA65"/>
<dbReference type="InParanoid" id="A0A409VA65"/>
<feature type="region of interest" description="Disordered" evidence="1">
    <location>
        <begin position="366"/>
        <end position="401"/>
    </location>
</feature>
<evidence type="ECO:0000256" key="3">
    <source>
        <dbReference type="SAM" id="SignalP"/>
    </source>
</evidence>
<dbReference type="Proteomes" id="UP000284842">
    <property type="component" value="Unassembled WGS sequence"/>
</dbReference>
<evidence type="ECO:0000313" key="5">
    <source>
        <dbReference type="Proteomes" id="UP000284842"/>
    </source>
</evidence>
<protein>
    <recommendedName>
        <fullName evidence="6">Fibronectin type-III domain-containing protein</fullName>
    </recommendedName>
</protein>